<proteinExistence type="predicted"/>
<dbReference type="Pfam" id="PF19299">
    <property type="entry name" value="DUF5914"/>
    <property type="match status" value="1"/>
</dbReference>
<dbReference type="Gene3D" id="2.102.10.10">
    <property type="entry name" value="Rieske [2Fe-2S] iron-sulphur domain"/>
    <property type="match status" value="1"/>
</dbReference>
<dbReference type="GO" id="GO:0046872">
    <property type="term" value="F:metal ion binding"/>
    <property type="evidence" value="ECO:0007669"/>
    <property type="project" value="UniProtKB-KW"/>
</dbReference>
<dbReference type="AlphaFoldDB" id="A0A840QFH8"/>
<dbReference type="GO" id="GO:0016705">
    <property type="term" value="F:oxidoreductase activity, acting on paired donors, with incorporation or reduction of molecular oxygen"/>
    <property type="evidence" value="ECO:0007669"/>
    <property type="project" value="UniProtKB-ARBA"/>
</dbReference>
<dbReference type="SUPFAM" id="SSF50022">
    <property type="entry name" value="ISP domain"/>
    <property type="match status" value="1"/>
</dbReference>
<keyword evidence="4" id="KW-0408">Iron</keyword>
<keyword evidence="5" id="KW-0411">Iron-sulfur</keyword>
<keyword evidence="3" id="KW-0560">Oxidoreductase</keyword>
<dbReference type="InterPro" id="IPR050584">
    <property type="entry name" value="Cholesterol_7-desaturase"/>
</dbReference>
<evidence type="ECO:0000313" key="8">
    <source>
        <dbReference type="Proteomes" id="UP000584374"/>
    </source>
</evidence>
<organism evidence="7 8">
    <name type="scientific">Saccharopolyspora phatthalungensis</name>
    <dbReference type="NCBI Taxonomy" id="664693"/>
    <lineage>
        <taxon>Bacteria</taxon>
        <taxon>Bacillati</taxon>
        <taxon>Actinomycetota</taxon>
        <taxon>Actinomycetes</taxon>
        <taxon>Pseudonocardiales</taxon>
        <taxon>Pseudonocardiaceae</taxon>
        <taxon>Saccharopolyspora</taxon>
    </lineage>
</organism>
<dbReference type="InterPro" id="IPR045612">
    <property type="entry name" value="DUF5914"/>
</dbReference>
<evidence type="ECO:0000256" key="3">
    <source>
        <dbReference type="ARBA" id="ARBA00023002"/>
    </source>
</evidence>
<dbReference type="Pfam" id="PF00355">
    <property type="entry name" value="Rieske"/>
    <property type="match status" value="1"/>
</dbReference>
<protein>
    <submittedName>
        <fullName evidence="7">Nitrite reductase/ring-hydroxylating ferredoxin subunit</fullName>
    </submittedName>
</protein>
<evidence type="ECO:0000256" key="5">
    <source>
        <dbReference type="ARBA" id="ARBA00023014"/>
    </source>
</evidence>
<dbReference type="GO" id="GO:0004497">
    <property type="term" value="F:monooxygenase activity"/>
    <property type="evidence" value="ECO:0007669"/>
    <property type="project" value="UniProtKB-ARBA"/>
</dbReference>
<dbReference type="PROSITE" id="PS51296">
    <property type="entry name" value="RIESKE"/>
    <property type="match status" value="1"/>
</dbReference>
<keyword evidence="2" id="KW-0479">Metal-binding</keyword>
<name>A0A840QFH8_9PSEU</name>
<dbReference type="PANTHER" id="PTHR21266">
    <property type="entry name" value="IRON-SULFUR DOMAIN CONTAINING PROTEIN"/>
    <property type="match status" value="1"/>
</dbReference>
<accession>A0A840QFH8</accession>
<dbReference type="PANTHER" id="PTHR21266:SF60">
    <property type="entry name" value="3-KETOSTEROID-9-ALPHA-MONOOXYGENASE, OXYGENASE COMPONENT"/>
    <property type="match status" value="1"/>
</dbReference>
<dbReference type="GO" id="GO:0051537">
    <property type="term" value="F:2 iron, 2 sulfur cluster binding"/>
    <property type="evidence" value="ECO:0007669"/>
    <property type="project" value="UniProtKB-KW"/>
</dbReference>
<evidence type="ECO:0000259" key="6">
    <source>
        <dbReference type="PROSITE" id="PS51296"/>
    </source>
</evidence>
<evidence type="ECO:0000256" key="1">
    <source>
        <dbReference type="ARBA" id="ARBA00022714"/>
    </source>
</evidence>
<comment type="caution">
    <text evidence="7">The sequence shown here is derived from an EMBL/GenBank/DDBJ whole genome shotgun (WGS) entry which is preliminary data.</text>
</comment>
<evidence type="ECO:0000256" key="4">
    <source>
        <dbReference type="ARBA" id="ARBA00023004"/>
    </source>
</evidence>
<reference evidence="7 8" key="1">
    <citation type="submission" date="2020-08" db="EMBL/GenBank/DDBJ databases">
        <title>Sequencing the genomes of 1000 actinobacteria strains.</title>
        <authorList>
            <person name="Klenk H.-P."/>
        </authorList>
    </citation>
    <scope>NUCLEOTIDE SEQUENCE [LARGE SCALE GENOMIC DNA]</scope>
    <source>
        <strain evidence="7 8">DSM 45584</strain>
    </source>
</reference>
<keyword evidence="1" id="KW-0001">2Fe-2S</keyword>
<dbReference type="Proteomes" id="UP000584374">
    <property type="component" value="Unassembled WGS sequence"/>
</dbReference>
<evidence type="ECO:0000256" key="2">
    <source>
        <dbReference type="ARBA" id="ARBA00022723"/>
    </source>
</evidence>
<keyword evidence="8" id="KW-1185">Reference proteome</keyword>
<feature type="domain" description="Rieske" evidence="6">
    <location>
        <begin position="55"/>
        <end position="144"/>
    </location>
</feature>
<gene>
    <name evidence="7" type="ORF">BJ970_006426</name>
</gene>
<dbReference type="EMBL" id="JACHIW010000002">
    <property type="protein sequence ID" value="MBB5158827.1"/>
    <property type="molecule type" value="Genomic_DNA"/>
</dbReference>
<dbReference type="InterPro" id="IPR017941">
    <property type="entry name" value="Rieske_2Fe-2S"/>
</dbReference>
<dbReference type="InterPro" id="IPR036922">
    <property type="entry name" value="Rieske_2Fe-2S_sf"/>
</dbReference>
<sequence>MTRLSALLPKWPQNWPLQPVPRTRWARQEPTYRDADPQVIGAALKRAEARPAGNWFVFAASRGIRAGRPLGCRVAGVELVAWRAAAGRLVVGPGACPHLGGPLDQATVDGGELVCRWHGLRIGTGGCHGWSPMPSHDDGVLAWVRLDTVGGEKPLPAPVVPARPPEESAVDSVAEVVGVCEPSDIVANRLDPWHGGWFHPYSFTRLRVLSAPGKVDVPPEQDRFLVAVTFRVAGRLGVPVHAEFTCPEPRTVVMRIVAGEGVGSVVETHATPLGNGRDGRPRTAVIEAVVADSTRPGFALARASAALLRPVMARAAARLWRDDLAYAERRYALRTS</sequence>
<evidence type="ECO:0000313" key="7">
    <source>
        <dbReference type="EMBL" id="MBB5158827.1"/>
    </source>
</evidence>
<dbReference type="RefSeq" id="WP_312864561.1">
    <property type="nucleotide sequence ID" value="NZ_JACHIW010000002.1"/>
</dbReference>